<dbReference type="InterPro" id="IPR026265">
    <property type="entry name" value="LptC"/>
</dbReference>
<accession>V9TV14</accession>
<dbReference type="Pfam" id="PF06835">
    <property type="entry name" value="LptC"/>
    <property type="match status" value="1"/>
</dbReference>
<dbReference type="KEGG" id="efk:P856_807"/>
<dbReference type="STRING" id="1401328.P856_807"/>
<reference evidence="2 3" key="1">
    <citation type="journal article" date="2013" name="PLoS ONE">
        <title>Bacterial endosymbiosis in a chordate host: long-term co-evolution and conservation of secondary metabolism.</title>
        <authorList>
            <person name="Kwan J.C."/>
            <person name="Schmidt E.W."/>
        </authorList>
    </citation>
    <scope>NUCLEOTIDE SEQUENCE [LARGE SCALE GENOMIC DNA]</scope>
    <source>
        <strain evidence="3">faulkneri L5</strain>
    </source>
</reference>
<protein>
    <recommendedName>
        <fullName evidence="4">LPS export ABC transporter periplasmic protein LptC</fullName>
    </recommendedName>
</protein>
<name>V9TV14_9PROT</name>
<keyword evidence="1" id="KW-0472">Membrane</keyword>
<evidence type="ECO:0000313" key="2">
    <source>
        <dbReference type="EMBL" id="AHC74007.1"/>
    </source>
</evidence>
<dbReference type="GO" id="GO:0015221">
    <property type="term" value="F:lipopolysaccharide transmembrane transporter activity"/>
    <property type="evidence" value="ECO:0007669"/>
    <property type="project" value="InterPro"/>
</dbReference>
<proteinExistence type="predicted"/>
<sequence length="221" mass="24750">MLLNKVLLLNTRNFIKHIKKTQSFYPKCQTSRFVIVMKVLLLIIAIGLIAVVLISLKIGHKFSHIRKNQALINQKDFGNMRMINPRIIGLNESNKPFEIIAHSATQPSDGKQIVILDHPQANMENKDGTLVTVKAAAGKWIRESNIINLTDGVILSNNAGYQLVTEKATIDLRQGKVFSKMPTWGYSPDAKIQGQSMQILCNGSRIIFIGKTKAFLLQDQN</sequence>
<dbReference type="Gene3D" id="2.60.450.10">
    <property type="entry name" value="Lipopolysaccharide (LPS) transport protein A like domain"/>
    <property type="match status" value="1"/>
</dbReference>
<feature type="transmembrane region" description="Helical" evidence="1">
    <location>
        <begin position="33"/>
        <end position="56"/>
    </location>
</feature>
<dbReference type="InterPro" id="IPR010664">
    <property type="entry name" value="LipoPS_assembly_LptC-rel"/>
</dbReference>
<keyword evidence="3" id="KW-1185">Reference proteome</keyword>
<dbReference type="EMBL" id="CP006745">
    <property type="protein sequence ID" value="AHC74007.1"/>
    <property type="molecule type" value="Genomic_DNA"/>
</dbReference>
<keyword evidence="1" id="KW-1133">Transmembrane helix</keyword>
<dbReference type="AlphaFoldDB" id="V9TV14"/>
<evidence type="ECO:0000313" key="3">
    <source>
        <dbReference type="Proteomes" id="UP000018700"/>
    </source>
</evidence>
<dbReference type="Proteomes" id="UP000018700">
    <property type="component" value="Chromosome"/>
</dbReference>
<dbReference type="GO" id="GO:0005886">
    <property type="term" value="C:plasma membrane"/>
    <property type="evidence" value="ECO:0007669"/>
    <property type="project" value="InterPro"/>
</dbReference>
<evidence type="ECO:0008006" key="4">
    <source>
        <dbReference type="Google" id="ProtNLM"/>
    </source>
</evidence>
<evidence type="ECO:0000256" key="1">
    <source>
        <dbReference type="SAM" id="Phobius"/>
    </source>
</evidence>
<keyword evidence="1" id="KW-0812">Transmembrane</keyword>
<organism evidence="2 3">
    <name type="scientific">Candidatus Endolissoclinum faulkneri L5</name>
    <dbReference type="NCBI Taxonomy" id="1401328"/>
    <lineage>
        <taxon>Bacteria</taxon>
        <taxon>Pseudomonadati</taxon>
        <taxon>Pseudomonadota</taxon>
        <taxon>Alphaproteobacteria</taxon>
        <taxon>Rhodospirillales</taxon>
        <taxon>Rhodospirillaceae</taxon>
        <taxon>Candidatus Endolissoclinum</taxon>
    </lineage>
</organism>
<dbReference type="NCBIfam" id="TIGR04409">
    <property type="entry name" value="LptC_YrbK"/>
    <property type="match status" value="1"/>
</dbReference>
<dbReference type="eggNOG" id="COG5375">
    <property type="taxonomic scope" value="Bacteria"/>
</dbReference>
<dbReference type="HOGENOM" id="CLU_080694_1_0_5"/>
<gene>
    <name evidence="2" type="ORF">P856_807</name>
</gene>